<evidence type="ECO:0000313" key="3">
    <source>
        <dbReference type="Proteomes" id="UP000757232"/>
    </source>
</evidence>
<proteinExistence type="predicted"/>
<feature type="compositionally biased region" description="Pro residues" evidence="1">
    <location>
        <begin position="1"/>
        <end position="13"/>
    </location>
</feature>
<feature type="region of interest" description="Disordered" evidence="1">
    <location>
        <begin position="1"/>
        <end position="98"/>
    </location>
</feature>
<gene>
    <name evidence="2" type="ORF">A7U60_g4413</name>
</gene>
<dbReference type="AlphaFoldDB" id="A0A9Q5HZ49"/>
<protein>
    <submittedName>
        <fullName evidence="2">Uncharacterized protein</fullName>
    </submittedName>
</protein>
<dbReference type="EMBL" id="LNZH02000179">
    <property type="protein sequence ID" value="OCB88372.1"/>
    <property type="molecule type" value="Genomic_DNA"/>
</dbReference>
<accession>A0A9Q5HZ49</accession>
<evidence type="ECO:0000313" key="2">
    <source>
        <dbReference type="EMBL" id="OCB88372.1"/>
    </source>
</evidence>
<feature type="compositionally biased region" description="Polar residues" evidence="1">
    <location>
        <begin position="333"/>
        <end position="362"/>
    </location>
</feature>
<feature type="compositionally biased region" description="Low complexity" evidence="1">
    <location>
        <begin position="295"/>
        <end position="310"/>
    </location>
</feature>
<name>A0A9Q5HZ49_SANBA</name>
<sequence length="495" mass="55637">MTFTRPRPPPPPLRLSKDHRTSTIHTDNQFLYDLPSASSICSPSSDRDQREDIPLNSPTSSRPPSRFSTHPANRPARALSPPSRSPRDRISPSPGRNIDEDLEKFALKCRAWYYDQDEEAGRQMTQILAGLPQSLRANYARIQAHIRASYHTYLAARRQAEFHAHLNSTAPGGSLAPHSRAHPFSSSAKRERWERFDQFVKTWGNPSMPGTKPFFESLWASMRLQVVPENLGGAGCRRIEWDFDDAVFMESAGKEFMLEAIDVLKGVLGFEERLISPCVRLSDDSVSAQQHARSQSEPLSSLLLAPSCSQKPARPALRTHSTRSRAPSDPFLDSNTAHSTTPRNVGSFQESKSNSRNLSTVVPSPPTGAEIDALLLRTAGGERRYAPSLSTDIFDGQTQLRTWTMPDLSNPELISLLSIFPSFLTRRTLPRFHVMAARNRECLSDLEEGATRVSDVQDNLRVGTGVLRIGNRQRSGAWRGNWWERFKIWLRGLFR</sequence>
<dbReference type="Proteomes" id="UP000757232">
    <property type="component" value="Unassembled WGS sequence"/>
</dbReference>
<reference evidence="2" key="1">
    <citation type="submission" date="2016-06" db="EMBL/GenBank/DDBJ databases">
        <title>Draft Genome sequence of the fungus Inonotus baumii.</title>
        <authorList>
            <person name="Zhu H."/>
            <person name="Lin W."/>
        </authorList>
    </citation>
    <scope>NUCLEOTIDE SEQUENCE</scope>
    <source>
        <strain evidence="2">821</strain>
    </source>
</reference>
<keyword evidence="3" id="KW-1185">Reference proteome</keyword>
<evidence type="ECO:0000256" key="1">
    <source>
        <dbReference type="SAM" id="MobiDB-lite"/>
    </source>
</evidence>
<organism evidence="2 3">
    <name type="scientific">Sanghuangporus baumii</name>
    <name type="common">Phellinus baumii</name>
    <dbReference type="NCBI Taxonomy" id="108892"/>
    <lineage>
        <taxon>Eukaryota</taxon>
        <taxon>Fungi</taxon>
        <taxon>Dikarya</taxon>
        <taxon>Basidiomycota</taxon>
        <taxon>Agaricomycotina</taxon>
        <taxon>Agaricomycetes</taxon>
        <taxon>Hymenochaetales</taxon>
        <taxon>Hymenochaetaceae</taxon>
        <taxon>Sanghuangporus</taxon>
    </lineage>
</organism>
<feature type="region of interest" description="Disordered" evidence="1">
    <location>
        <begin position="289"/>
        <end position="364"/>
    </location>
</feature>
<dbReference type="OrthoDB" id="2568455at2759"/>
<comment type="caution">
    <text evidence="2">The sequence shown here is derived from an EMBL/GenBank/DDBJ whole genome shotgun (WGS) entry which is preliminary data.</text>
</comment>
<feature type="compositionally biased region" description="Low complexity" evidence="1">
    <location>
        <begin position="54"/>
        <end position="82"/>
    </location>
</feature>